<dbReference type="GO" id="GO:0046872">
    <property type="term" value="F:metal ion binding"/>
    <property type="evidence" value="ECO:0007669"/>
    <property type="project" value="UniProtKB-KW"/>
</dbReference>
<sequence>MFSIRPIYDTTVPVDAQSIEQVQTILAERFPLIAAEEVANLPATLKNPLGKGYRTIVFVAEGQRRLVQGFALLCHFSDLRFCYLDYLSVSLRHGGHGVGSALYERVREEAKALGDTALFFECLPDDPALCRDPELLRENVARLRFYERYGARPIINTAYETPLSAEDDCAPYLVADPLDKPLRLSRERVRHVVRAVLERKYKEKCSPQYVKMVLDSIPAGNLALRDPRYVRETAPPRVPGISADRRIALICNENHAIHHIRERGYVESPVRMKSILKEIEKTGLFLRRQPRHFAERHITQVHDRQFVSYLRTVCANLPEKKSVYPYVFPIRNAARPPRELAVRAGYYCIDTFTPLNGNAYAAARGAVDCGLTAAEELLAGRRLAYALVRPPGHHAERRAFGGFCYFNTSAVVAHRLSAHGRVAVLDVDYHHGNGTQNIFYERSDVLTLSIHGHPKFAYPYFSGFAEERGEGAGLGYNRNYPLPEEVDGERYAETLRQALKVMADFDPAFVIVGLGLDPAKGDPTGTWRLQARDFFLNGRLIGALGRHTVVVQEGGYRIRSLGVNAANFFQGLFEGMQIARRS</sequence>
<dbReference type="Gene3D" id="3.40.630.30">
    <property type="match status" value="1"/>
</dbReference>
<dbReference type="CDD" id="cd10001">
    <property type="entry name" value="HDAC_classII_APAH"/>
    <property type="match status" value="1"/>
</dbReference>
<reference evidence="8" key="1">
    <citation type="submission" date="2016-10" db="EMBL/GenBank/DDBJ databases">
        <authorList>
            <person name="Varghese N."/>
            <person name="Submissions S."/>
        </authorList>
    </citation>
    <scope>NUCLEOTIDE SEQUENCE [LARGE SCALE GENOMIC DNA]</scope>
    <source>
        <strain evidence="8">DSM 5918</strain>
    </source>
</reference>
<comment type="cofactor">
    <cofactor evidence="1">
        <name>Zn(2+)</name>
        <dbReference type="ChEBI" id="CHEBI:29105"/>
    </cofactor>
</comment>
<dbReference type="InterPro" id="IPR037138">
    <property type="entry name" value="His_deacetylse_dom_sf"/>
</dbReference>
<evidence type="ECO:0000256" key="2">
    <source>
        <dbReference type="ARBA" id="ARBA00005947"/>
    </source>
</evidence>
<feature type="domain" description="N-acetyltransferase" evidence="6">
    <location>
        <begin position="9"/>
        <end position="179"/>
    </location>
</feature>
<dbReference type="AlphaFoldDB" id="A0A1I3WQB1"/>
<evidence type="ECO:0000256" key="5">
    <source>
        <dbReference type="ARBA" id="ARBA00022833"/>
    </source>
</evidence>
<dbReference type="InterPro" id="IPR016181">
    <property type="entry name" value="Acyl_CoA_acyltransferase"/>
</dbReference>
<accession>A0A1I3WQB1</accession>
<evidence type="ECO:0000313" key="8">
    <source>
        <dbReference type="Proteomes" id="UP000198635"/>
    </source>
</evidence>
<dbReference type="EMBL" id="FORX01000014">
    <property type="protein sequence ID" value="SFK09854.1"/>
    <property type="molecule type" value="Genomic_DNA"/>
</dbReference>
<comment type="similarity">
    <text evidence="2">Belongs to the histone deacetylase family.</text>
</comment>
<dbReference type="PANTHER" id="PTHR10625:SF17">
    <property type="entry name" value="HISTONE DEACETYLASE 8"/>
    <property type="match status" value="1"/>
</dbReference>
<dbReference type="Gene3D" id="3.40.800.20">
    <property type="entry name" value="Histone deacetylase domain"/>
    <property type="match status" value="1"/>
</dbReference>
<keyword evidence="3" id="KW-0479">Metal-binding</keyword>
<dbReference type="SUPFAM" id="SSF55729">
    <property type="entry name" value="Acyl-CoA N-acyltransferases (Nat)"/>
    <property type="match status" value="1"/>
</dbReference>
<dbReference type="GO" id="GO:0040029">
    <property type="term" value="P:epigenetic regulation of gene expression"/>
    <property type="evidence" value="ECO:0007669"/>
    <property type="project" value="TreeGrafter"/>
</dbReference>
<dbReference type="SUPFAM" id="SSF52768">
    <property type="entry name" value="Arginase/deacetylase"/>
    <property type="match status" value="1"/>
</dbReference>
<evidence type="ECO:0000259" key="6">
    <source>
        <dbReference type="PROSITE" id="PS51186"/>
    </source>
</evidence>
<keyword evidence="8" id="KW-1185">Reference proteome</keyword>
<name>A0A1I3WQB1_9BACT</name>
<keyword evidence="5" id="KW-0862">Zinc</keyword>
<gene>
    <name evidence="7" type="ORF">SAMN04488082_11418</name>
</gene>
<protein>
    <submittedName>
        <fullName evidence="7">Acetoin utilization deacetylase AcuC</fullName>
    </submittedName>
</protein>
<dbReference type="PROSITE" id="PS51186">
    <property type="entry name" value="GNAT"/>
    <property type="match status" value="1"/>
</dbReference>
<dbReference type="Pfam" id="PF00850">
    <property type="entry name" value="Hist_deacetyl"/>
    <property type="match status" value="1"/>
</dbReference>
<dbReference type="Pfam" id="PF13508">
    <property type="entry name" value="Acetyltransf_7"/>
    <property type="match status" value="1"/>
</dbReference>
<keyword evidence="4" id="KW-0378">Hydrolase</keyword>
<dbReference type="InterPro" id="IPR000182">
    <property type="entry name" value="GNAT_dom"/>
</dbReference>
<dbReference type="CDD" id="cd04301">
    <property type="entry name" value="NAT_SF"/>
    <property type="match status" value="1"/>
</dbReference>
<organism evidence="7 8">
    <name type="scientific">Desulfomicrobium apsheronum</name>
    <dbReference type="NCBI Taxonomy" id="52560"/>
    <lineage>
        <taxon>Bacteria</taxon>
        <taxon>Pseudomonadati</taxon>
        <taxon>Thermodesulfobacteriota</taxon>
        <taxon>Desulfovibrionia</taxon>
        <taxon>Desulfovibrionales</taxon>
        <taxon>Desulfomicrobiaceae</taxon>
        <taxon>Desulfomicrobium</taxon>
    </lineage>
</organism>
<dbReference type="InterPro" id="IPR023801">
    <property type="entry name" value="His_deacetylse_dom"/>
</dbReference>
<dbReference type="InterPro" id="IPR000286">
    <property type="entry name" value="HDACs"/>
</dbReference>
<proteinExistence type="inferred from homology"/>
<dbReference type="STRING" id="52560.SAMN04488082_11418"/>
<dbReference type="PANTHER" id="PTHR10625">
    <property type="entry name" value="HISTONE DEACETYLASE HDAC1-RELATED"/>
    <property type="match status" value="1"/>
</dbReference>
<dbReference type="RefSeq" id="WP_092376416.1">
    <property type="nucleotide sequence ID" value="NZ_FORX01000014.1"/>
</dbReference>
<evidence type="ECO:0000256" key="1">
    <source>
        <dbReference type="ARBA" id="ARBA00001947"/>
    </source>
</evidence>
<dbReference type="GO" id="GO:0004407">
    <property type="term" value="F:histone deacetylase activity"/>
    <property type="evidence" value="ECO:0007669"/>
    <property type="project" value="TreeGrafter"/>
</dbReference>
<dbReference type="GO" id="GO:0016747">
    <property type="term" value="F:acyltransferase activity, transferring groups other than amino-acyl groups"/>
    <property type="evidence" value="ECO:0007669"/>
    <property type="project" value="InterPro"/>
</dbReference>
<evidence type="ECO:0000313" key="7">
    <source>
        <dbReference type="EMBL" id="SFK09854.1"/>
    </source>
</evidence>
<evidence type="ECO:0000256" key="4">
    <source>
        <dbReference type="ARBA" id="ARBA00022801"/>
    </source>
</evidence>
<dbReference type="OrthoDB" id="9808367at2"/>
<dbReference type="PRINTS" id="PR01270">
    <property type="entry name" value="HDASUPER"/>
</dbReference>
<evidence type="ECO:0000256" key="3">
    <source>
        <dbReference type="ARBA" id="ARBA00022723"/>
    </source>
</evidence>
<dbReference type="GO" id="GO:0016787">
    <property type="term" value="F:hydrolase activity"/>
    <property type="evidence" value="ECO:0007669"/>
    <property type="project" value="UniProtKB-KW"/>
</dbReference>
<dbReference type="Proteomes" id="UP000198635">
    <property type="component" value="Unassembled WGS sequence"/>
</dbReference>
<dbReference type="InterPro" id="IPR023696">
    <property type="entry name" value="Ureohydrolase_dom_sf"/>
</dbReference>